<organism evidence="1 2">
    <name type="scientific">Castor canadensis</name>
    <name type="common">American beaver</name>
    <dbReference type="NCBI Taxonomy" id="51338"/>
    <lineage>
        <taxon>Eukaryota</taxon>
        <taxon>Metazoa</taxon>
        <taxon>Chordata</taxon>
        <taxon>Craniata</taxon>
        <taxon>Vertebrata</taxon>
        <taxon>Euteleostomi</taxon>
        <taxon>Mammalia</taxon>
        <taxon>Eutheria</taxon>
        <taxon>Euarchontoglires</taxon>
        <taxon>Glires</taxon>
        <taxon>Rodentia</taxon>
        <taxon>Castorimorpha</taxon>
        <taxon>Castoridae</taxon>
        <taxon>Castor</taxon>
    </lineage>
</organism>
<accession>A0AC58KV39</accession>
<sequence>MAAPRWPGSSQQSDTLQEVPHVAWSDYIEEPGPWVKACSLPIWSVSQEDRDEDSSVSSDRLSGSSGGHESCARSHGPWKERPPQVSGLQRQPRRSNPRLEHLRDKIRAQAQWRASCASLGTSVPSSASRLYKASSPVLQRKTREVTNACPTPAHPGILHAAEHRVEDKAFPGLGRDLSRVTQRQASVSQENTRRTRSSSCKREKVPRSPPPSRAAKSKGEVWNSELVGVYAWRKGQALARSLLGPPPVYPRLHSKAPSRDRTPAMKLGRHKKATVTKGSPVHTWSSRVTSAHSDQQVSKNTPSLVSHNQPDTIQTAMAILQDLRQQVQAGLELAQRPRNWQKLGSWKPTPQNLEGKRQQGPQSTWDMQGSSSKNPWALTDKATGSFAQQPWDTMAEWEPCPQRDWEAQAQDFSFQRPGSPPERLGPFPQRPCSALDGQAYPQKAWAALGLDPSFQRPVSPREKLRSSSQRPWSSLDGQAYPQRAWADVEDQQVPVFRPWSHLERPCSAPQQPWRSFFVQRADSPCKDRGTVPSALKAKQAWLRPTQDFPQNPLRKKQEERQPPPCPRLQRPLGQPHSSESLREFIRRKAQARRQQALEQKALATHTLELRNQRLQEVYRKQREAVLSKVIPVVSQTKPGIVTFVPSSAQARGLENPQSCGSPVLEWSKVTSGMVLGDQEAPDSFCLCLNQAWNHAEGLDTRGPRNSVSGSPLLLSAAFSLGPLKLQDLPRGLCIYLNPQVSRCHEAECLGPLGHLHFQYKQARLQALETMAGVLKERIDILTAKLHRSESLDTAGVLTSDLPTLGLSTKGPAVSTLAAASTLTVPTCPGALVSNRDRGVPQDWVDMQARPLFPATYLLDGEMLLWSPGWDLQSLSPRAHLENQSQGGAGALGTMTIGWPGWSVGWEQGGPPLHLPLGVMEEGDWELEKRLHRCSSSYQALCSCARDLALSGSSCGTPATANPTCTSLRLEEEPSSRVADLIMPWTTQSCGQQEPAGPRSGDLQSKHLANFQLKSLSFLKSLKLDQQKQEQALALLRQRAEQEVWETQLALDRLLFKPKLEQLMKKHSDQDRTEKASKLEQLQNCGGPEVMKPSPSIMTTRTRSFPPLDRDTARSSQSHEEVPASGADKEASVELGQPNPATPQLARLCLPDSSTHQQSAARRERVELKAPTALRNFTIAMLEQNLREEDLRAQHYAALLRLRELALEEKARTELTWLGHQQECLESKGHRAVKEALSEKQQQVLNRLEKERREIQYLRNCHLFLHRGRKQLLQYQKAILEAQKSAADLRQELQAQIQLPRSPSPKVKAAWKGNSETSQQEKGALCPQTPCRPGSPHSTPGHQPRRSPENLKVTHLPSEQPQVTPPQTTKDTANHLKPLRPMGEDTPKARSHLVENINQVAPAPGGISPPVLIQATEAERSPPAELRPQEAKEPPPEDLQIEPSASVVDNHAGSIHGWSLQSLSGQSPSDPQEARVAEGGTRQEVAESGLHVARSPEGKPQKVESWQSEEQRIEACHQEDPGIPFTRLEAAQPAASPAPATPEEKALPALYPGSPLPQIAVPLDLGSKSASAICSGSSEALASSPTSSVGSASGLSCSSLHDFQKATATLVQLSDSSQSLSSLEAKITPDADSNWSRESSPQDPWEDLGLPLSWGHHQGHPQLGSIPGDMGQVTWQRSEGRGAQPACGSSVEASVVEGPGPEHDFLQAGCPLLLAEVPSPRLGSELSEASTQIWDEDIDEDLPELCPDAGSASGCSWPADGSSDHKSSGEPLTACPSPSPGGEQDASGSGKSLTGGPNAGKTQQASPEVACTVLLSQTHSTSDLDPSLTFPSETSTSAGSGVWEAETMPPQASVDFWEGPGNADLSLSTQRKALQASPEPEVPMSLQAPPEAPPVAESQMPRCGGNRAPLVLEEAVSPLAVSFLTEFLSPVDEELSYGSGDLLPSTHRDTHLPPPLLIPRAKDETEETKQSSDDFPSPPEVLPGSLGPLGGATSIATGNLSSLSEEALAEAQFLGPQELGRCLVASGQRGSLVGELGKSNSEVGCQAVGSQGSEPTDCPASTFGERAGSASGKLPRLSAQPPTPSQEACVTQENLSRSFVAGNTEVPQAPDLHLGSWAGMVLEGASGSLGRPWEGLQCFQGSECWQGLGYLLDRRAAAPSPPWPIAPTAPPPGPVPLVAHGQAGSPGYAGEEGEGGLSCWAGDQPRPQDSLGTEQLLGTDSALGPVSGLCAELQDTEWDEVVDLVSTQLSRRILCDSLAALSGLAPQGSP</sequence>
<evidence type="ECO:0000313" key="2">
    <source>
        <dbReference type="RefSeq" id="XP_073908761.1"/>
    </source>
</evidence>
<name>A0AC58KV39_CASCN</name>
<gene>
    <name evidence="2" type="primary">Ccdc187</name>
</gene>
<evidence type="ECO:0000313" key="1">
    <source>
        <dbReference type="Proteomes" id="UP001732720"/>
    </source>
</evidence>
<proteinExistence type="predicted"/>
<keyword evidence="1" id="KW-1185">Reference proteome</keyword>
<dbReference type="Proteomes" id="UP001732720">
    <property type="component" value="Chromosome 13"/>
</dbReference>
<dbReference type="RefSeq" id="XP_073908761.1">
    <property type="nucleotide sequence ID" value="XM_074052660.1"/>
</dbReference>
<protein>
    <submittedName>
        <fullName evidence="2">LOW QUALITY PROTEIN: coiled-coil domain-containing protein 187</fullName>
    </submittedName>
</protein>
<reference evidence="2" key="1">
    <citation type="submission" date="2025-08" db="UniProtKB">
        <authorList>
            <consortium name="RefSeq"/>
        </authorList>
    </citation>
    <scope>IDENTIFICATION</scope>
</reference>